<keyword evidence="3" id="KW-0698">rRNA processing</keyword>
<evidence type="ECO:0000313" key="4">
    <source>
        <dbReference type="EMBL" id="PPK74466.1"/>
    </source>
</evidence>
<sequence length="185" mass="20770">MKNKLRIIGGDWRSRQLSFVDAPGLRPTPARVRETVFNWLQYEIFGKQCLDLYAGSGALGFEAASRGAKSVIQVESNAQACRSLKDNAIALSADDRIKVVQSDVLRYLEGEATAFDVAFLDPPFGLNLVIQTCSLLEDNGWLAKHAKIYVETERHFDFSGMPENWRQLKSKSAGEVGYHLFERIK</sequence>
<dbReference type="InterPro" id="IPR004398">
    <property type="entry name" value="RNA_MeTrfase_RsmD"/>
</dbReference>
<dbReference type="EMBL" id="PTIZ01000009">
    <property type="protein sequence ID" value="PPK74466.1"/>
    <property type="molecule type" value="Genomic_DNA"/>
</dbReference>
<dbReference type="AlphaFoldDB" id="A0A2S6HAL1"/>
<accession>A0A2S6HAL1</accession>
<protein>
    <recommendedName>
        <fullName evidence="3">Ribosomal RNA small subunit methyltransferase D</fullName>
        <ecNumber evidence="3">2.1.1.171</ecNumber>
    </recommendedName>
</protein>
<comment type="catalytic activity">
    <reaction evidence="3">
        <text>guanosine(966) in 16S rRNA + S-adenosyl-L-methionine = N(2)-methylguanosine(966) in 16S rRNA + S-adenosyl-L-homocysteine + H(+)</text>
        <dbReference type="Rhea" id="RHEA:23548"/>
        <dbReference type="Rhea" id="RHEA-COMP:10211"/>
        <dbReference type="Rhea" id="RHEA-COMP:10212"/>
        <dbReference type="ChEBI" id="CHEBI:15378"/>
        <dbReference type="ChEBI" id="CHEBI:57856"/>
        <dbReference type="ChEBI" id="CHEBI:59789"/>
        <dbReference type="ChEBI" id="CHEBI:74269"/>
        <dbReference type="ChEBI" id="CHEBI:74481"/>
        <dbReference type="EC" id="2.1.1.171"/>
    </reaction>
</comment>
<comment type="similarity">
    <text evidence="3">Belongs to the methyltransferase superfamily. RsmD family.</text>
</comment>
<name>A0A2S6HAL1_9GAMM</name>
<keyword evidence="3" id="KW-0949">S-adenosyl-L-methionine</keyword>
<proteinExistence type="inferred from homology"/>
<dbReference type="Gene3D" id="3.40.50.150">
    <property type="entry name" value="Vaccinia Virus protein VP39"/>
    <property type="match status" value="1"/>
</dbReference>
<dbReference type="InterPro" id="IPR029063">
    <property type="entry name" value="SAM-dependent_MTases_sf"/>
</dbReference>
<dbReference type="PIRSF" id="PIRSF004553">
    <property type="entry name" value="CHP00095"/>
    <property type="match status" value="1"/>
</dbReference>
<reference evidence="4 5" key="1">
    <citation type="submission" date="2018-02" db="EMBL/GenBank/DDBJ databases">
        <title>Subsurface microbial communities from deep shales in Ohio and West Virginia, USA.</title>
        <authorList>
            <person name="Wrighton K."/>
        </authorList>
    </citation>
    <scope>NUCLEOTIDE SEQUENCE [LARGE SCALE GENOMIC DNA]</scope>
    <source>
        <strain evidence="4 5">OWC-DMM</strain>
    </source>
</reference>
<keyword evidence="1 3" id="KW-0489">Methyltransferase</keyword>
<gene>
    <name evidence="4" type="ORF">B0F87_109112</name>
</gene>
<dbReference type="Pfam" id="PF03602">
    <property type="entry name" value="Cons_hypoth95"/>
    <property type="match status" value="1"/>
</dbReference>
<dbReference type="Proteomes" id="UP000240010">
    <property type="component" value="Unassembled WGS sequence"/>
</dbReference>
<comment type="caution">
    <text evidence="4">The sequence shown here is derived from an EMBL/GenBank/DDBJ whole genome shotgun (WGS) entry which is preliminary data.</text>
</comment>
<evidence type="ECO:0000256" key="3">
    <source>
        <dbReference type="PIRNR" id="PIRNR004553"/>
    </source>
</evidence>
<dbReference type="NCBIfam" id="TIGR00095">
    <property type="entry name" value="16S rRNA (guanine(966)-N(2))-methyltransferase RsmD"/>
    <property type="match status" value="1"/>
</dbReference>
<dbReference type="RefSeq" id="WP_104429810.1">
    <property type="nucleotide sequence ID" value="NZ_PTIZ01000009.1"/>
</dbReference>
<dbReference type="CDD" id="cd02440">
    <property type="entry name" value="AdoMet_MTases"/>
    <property type="match status" value="1"/>
</dbReference>
<dbReference type="EC" id="2.1.1.171" evidence="3"/>
<dbReference type="SUPFAM" id="SSF53335">
    <property type="entry name" value="S-adenosyl-L-methionine-dependent methyltransferases"/>
    <property type="match status" value="1"/>
</dbReference>
<keyword evidence="2 3" id="KW-0808">Transferase</keyword>
<dbReference type="GO" id="GO:0052913">
    <property type="term" value="F:16S rRNA (guanine(966)-N(2))-methyltransferase activity"/>
    <property type="evidence" value="ECO:0007669"/>
    <property type="project" value="UniProtKB-EC"/>
</dbReference>
<evidence type="ECO:0000256" key="1">
    <source>
        <dbReference type="ARBA" id="ARBA00022603"/>
    </source>
</evidence>
<comment type="function">
    <text evidence="3">Specifically methylates the guanine in position 966 of 16S rRNA in the assembled 30S particle.</text>
</comment>
<organism evidence="4 5">
    <name type="scientific">Methylobacter tundripaludum</name>
    <dbReference type="NCBI Taxonomy" id="173365"/>
    <lineage>
        <taxon>Bacteria</taxon>
        <taxon>Pseudomonadati</taxon>
        <taxon>Pseudomonadota</taxon>
        <taxon>Gammaproteobacteria</taxon>
        <taxon>Methylococcales</taxon>
        <taxon>Methylococcaceae</taxon>
        <taxon>Methylobacter</taxon>
    </lineage>
</organism>
<dbReference type="PANTHER" id="PTHR43542">
    <property type="entry name" value="METHYLTRANSFERASE"/>
    <property type="match status" value="1"/>
</dbReference>
<evidence type="ECO:0000256" key="2">
    <source>
        <dbReference type="ARBA" id="ARBA00022679"/>
    </source>
</evidence>
<evidence type="ECO:0000313" key="5">
    <source>
        <dbReference type="Proteomes" id="UP000240010"/>
    </source>
</evidence>
<dbReference type="PANTHER" id="PTHR43542:SF1">
    <property type="entry name" value="METHYLTRANSFERASE"/>
    <property type="match status" value="1"/>
</dbReference>